<accession>C5L929</accession>
<evidence type="ECO:0000313" key="2">
    <source>
        <dbReference type="EMBL" id="EER06742.1"/>
    </source>
</evidence>
<dbReference type="InterPro" id="IPR017853">
    <property type="entry name" value="GH"/>
</dbReference>
<keyword evidence="3" id="KW-1185">Reference proteome</keyword>
<keyword evidence="1" id="KW-0732">Signal</keyword>
<organism evidence="3">
    <name type="scientific">Perkinsus marinus (strain ATCC 50983 / TXsc)</name>
    <dbReference type="NCBI Taxonomy" id="423536"/>
    <lineage>
        <taxon>Eukaryota</taxon>
        <taxon>Sar</taxon>
        <taxon>Alveolata</taxon>
        <taxon>Perkinsozoa</taxon>
        <taxon>Perkinsea</taxon>
        <taxon>Perkinsida</taxon>
        <taxon>Perkinsidae</taxon>
        <taxon>Perkinsus</taxon>
    </lineage>
</organism>
<gene>
    <name evidence="2" type="ORF">Pmar_PMAR003963</name>
</gene>
<sequence>MWIYAYLCLPTVVSASFMRPTTSANHLEFYKEMTYPWVDKEAPICSNQTLCPRNPNYTWDDYLDCLLNKGVKNFVLGGLMMVGSDIWFVIEFKSPSRWSKSGFMALREKVRARGGRILGDVIDAQYGYGEPFNKTRFRQNAAKFVEYFPVDGFRIADFLPYSDQTPQHVKEALEAINELKLISSIRLTPEKLDVFAKAKLGGIADTTFVSLWPRYDDKNDTAAFNTDAFAKQTILNASAAGVDLGKIVLQVPLLARATYDSADVGYSSMIYGFHQDPQGNGRYHNKNGDYFFFSQPRAVDKIKVAHEHGLHGISLQQSLPDQARADLFPWDNNSLFHALVENM</sequence>
<dbReference type="Proteomes" id="UP000007800">
    <property type="component" value="Unassembled WGS sequence"/>
</dbReference>
<dbReference type="EMBL" id="GG680347">
    <property type="protein sequence ID" value="EER06742.1"/>
    <property type="molecule type" value="Genomic_DNA"/>
</dbReference>
<dbReference type="OMA" id="MWIYAYL"/>
<dbReference type="SUPFAM" id="SSF51445">
    <property type="entry name" value="(Trans)glycosidases"/>
    <property type="match status" value="1"/>
</dbReference>
<reference evidence="2 3" key="1">
    <citation type="submission" date="2008-07" db="EMBL/GenBank/DDBJ databases">
        <authorList>
            <person name="El-Sayed N."/>
            <person name="Caler E."/>
            <person name="Inman J."/>
            <person name="Amedeo P."/>
            <person name="Hass B."/>
            <person name="Wortman J."/>
        </authorList>
    </citation>
    <scope>NUCLEOTIDE SEQUENCE [LARGE SCALE GENOMIC DNA]</scope>
    <source>
        <strain evidence="3">ATCC 50983 / TXsc</strain>
    </source>
</reference>
<dbReference type="InParanoid" id="C5L929"/>
<dbReference type="RefSeq" id="XP_002774926.1">
    <property type="nucleotide sequence ID" value="XM_002774880.1"/>
</dbReference>
<dbReference type="OrthoDB" id="430106at2759"/>
<dbReference type="GeneID" id="9056630"/>
<proteinExistence type="predicted"/>
<dbReference type="AlphaFoldDB" id="C5L929"/>
<evidence type="ECO:0000313" key="3">
    <source>
        <dbReference type="Proteomes" id="UP000007800"/>
    </source>
</evidence>
<feature type="chain" id="PRO_5013288470" description="GH18 domain-containing protein" evidence="1">
    <location>
        <begin position="16"/>
        <end position="343"/>
    </location>
</feature>
<feature type="signal peptide" evidence="1">
    <location>
        <begin position="1"/>
        <end position="15"/>
    </location>
</feature>
<protein>
    <recommendedName>
        <fullName evidence="4">GH18 domain-containing protein</fullName>
    </recommendedName>
</protein>
<name>C5L929_PERM5</name>
<evidence type="ECO:0000256" key="1">
    <source>
        <dbReference type="SAM" id="SignalP"/>
    </source>
</evidence>
<evidence type="ECO:0008006" key="4">
    <source>
        <dbReference type="Google" id="ProtNLM"/>
    </source>
</evidence>